<evidence type="ECO:0000256" key="3">
    <source>
        <dbReference type="ARBA" id="ARBA00022448"/>
    </source>
</evidence>
<evidence type="ECO:0000256" key="6">
    <source>
        <dbReference type="ARBA" id="ARBA00022741"/>
    </source>
</evidence>
<dbReference type="GO" id="GO:0016887">
    <property type="term" value="F:ATP hydrolysis activity"/>
    <property type="evidence" value="ECO:0007669"/>
    <property type="project" value="InterPro"/>
</dbReference>
<feature type="domain" description="ABC transmembrane type-1" evidence="13">
    <location>
        <begin position="310"/>
        <end position="560"/>
    </location>
</feature>
<dbReference type="GO" id="GO:0016020">
    <property type="term" value="C:membrane"/>
    <property type="evidence" value="ECO:0007669"/>
    <property type="project" value="UniProtKB-SubCell"/>
</dbReference>
<evidence type="ECO:0000256" key="9">
    <source>
        <dbReference type="ARBA" id="ARBA00023136"/>
    </source>
</evidence>
<feature type="region of interest" description="Disordered" evidence="10">
    <location>
        <begin position="1660"/>
        <end position="1699"/>
    </location>
</feature>
<proteinExistence type="inferred from homology"/>
<evidence type="ECO:0000313" key="14">
    <source>
        <dbReference type="EMBL" id="KAK9844429.1"/>
    </source>
</evidence>
<dbReference type="InterPro" id="IPR036640">
    <property type="entry name" value="ABC1_TM_sf"/>
</dbReference>
<dbReference type="InterPro" id="IPR044726">
    <property type="entry name" value="ABCC_6TM_D2"/>
</dbReference>
<dbReference type="PROSITE" id="PS00211">
    <property type="entry name" value="ABC_TRANSPORTER_1"/>
    <property type="match status" value="2"/>
</dbReference>
<name>A0AAW1SEX1_9CHLO</name>
<dbReference type="PROSITE" id="PS50929">
    <property type="entry name" value="ABC_TM1F"/>
    <property type="match status" value="2"/>
</dbReference>
<dbReference type="CDD" id="cd03250">
    <property type="entry name" value="ABCC_MRP_domain1"/>
    <property type="match status" value="1"/>
</dbReference>
<evidence type="ECO:0000259" key="13">
    <source>
        <dbReference type="PROSITE" id="PS50929"/>
    </source>
</evidence>
<dbReference type="SUPFAM" id="SSF52540">
    <property type="entry name" value="P-loop containing nucleoside triphosphate hydrolases"/>
    <property type="match status" value="2"/>
</dbReference>
<keyword evidence="5" id="KW-0677">Repeat</keyword>
<feature type="transmembrane region" description="Helical" evidence="11">
    <location>
        <begin position="38"/>
        <end position="57"/>
    </location>
</feature>
<evidence type="ECO:0000256" key="1">
    <source>
        <dbReference type="ARBA" id="ARBA00004141"/>
    </source>
</evidence>
<sequence>MDLSMLGESSKQFIDTYCDLRDVQRDFRGELGRFTPCFIDVVLLGIAHAVSVILYCIRLGVLSRSKLQKYKLLGSARAIHAAAAILAFLSFLVVLFQLNGRIAAKAFDFVSGKLAPFELTGYPLQLFSWLLLGVVLLVETQRYTPHRTWLWRFPVVFILAAQLAKTRYVVQLTAEHDYFFYLYLGYVGCQVILAAIALFHYPGEQNLQLLDLPDQTEYSVLAGHDEPLDDKVCPEAKASLFSTITFSWLTPILRKGYRKPLQTEDMWDLPPGDQAKKLTSDFDKNWQEEVKQAQPSLTRASWRTFKWLFLGALPFKLGNDASQFVGPIFLNLLLGVVENGGSAFAGYSYATLMLTLLLAGTLSDNQHFQLVMRAGFRLRSSLTHRIHNQMLCQSIMGLISSPLRITIAMLLLYLQLGPAALIALGVLTLMMPMQAVIVRVSAKLLKKALRFTDERAKLESELLSGVDVVKCAAWEESFWDRIQEEREHELGTLWKSFVVAALNSFLLNSIPVIVAVATFGTYILLGNNITASQAFTALSLLNVLRLPLFQLPQLITQLVNAQVSIKRIEEFLAAPNSDPLEALPAAAAGEEAMRVQGEFTWSEESAAALMDIDVSVPAGSFVAIVGSTGSGKSSLLSAALGQMQQVEGEQSQIHGKIAYVPQAPFIFGATVRGNVTFGLPFEEARYEDAIDSASLRPDLDTLTGGDQTELGERGVNISGGQKQRVSMARAIYTDADVYLLDDPLSALDAKVGREVFNNCLLGRLAGKTRVLVTNQLQYVSHADHIYYMEDGHITESGSYRQLMDQGGSFASLLKQAEVNQEETDEHIGEGKPKDDQAPGKGPEAKQPEPKTDKKKEGGDLTQAETRATGRISLKVINRYVQATGGLAPFGGLILIFVLQEAARIAATVWLSVWTSSNDATGGRPPHSALWYMAVYASISAGQIGITLIGSFMLKALSLLAARSLHNAMLHALIMAPMSFFHTTPLGRIINRLTKDTSDVDRNIADFTAFWFRSFLGLLSTVGLVAIVTPLALPALIPILLCFYFLYAYFQSSVREVKRLDSISRSPVYTSIGEAINGVATLRAFRAEKRSADRNASLLDTNIVMSLANMSMNRWLSIRLETLGTLAAYATALLAIEQRGNAGQLGLVLSYALQITSATSICVRLASITENSFNAVERVGEYSELPSEPRGPPDVDPPEDWPHRGEVSFQDVHMRYRPGLPLVLKGLSITIKPGTNCGIVGRTGAGKTSLIGTIFRLTDLDSGKIIIDGVDISKLHLTRLRSSLAIIPQVPVLFTGTIRSNLAPFGEASDAEIWAALRRAHLAPVVEASSMGLDMMLSEGGSPLSAGQKQLIALARAVLRRAKLLVLDEATSSVDVETDALIQKTIRAEFKDCTLIAIAHRLHTVIDGDTILVMDKGQAAEYGRPRDLLADPNSALSRLVNETGEATANFLRNAAQGKDDRKGRHSLDAVAARGLERVRSLSVTFEGQTASDVSHELLDKARGASKALEACLATLSDGVDNDVVREALGMDANTLQNDHRMGDDAAASAALQKAFKLVVDIAKLAEKANERMGVPKPMERRASRPLRSSLSPGHRRLSRGSSLSFPSPPSSLRGSGLLDPLIEGQERPPRHTGNSPAPPGTGRYPVAMEPSPFAAVEALRIESPGRSRPGSRSPRRSRSPQPSSNGTFIEHSPPPVEGPARIARMMSAPANAPTRSNSLNAPRRPDLLAPRAAPLAGTSSIRLPRSGRPHSKARLGRSKSRTAAVINDTYQRFAREDPAIHAHEPGIH</sequence>
<feature type="domain" description="ABC transporter" evidence="12">
    <location>
        <begin position="593"/>
        <end position="815"/>
    </location>
</feature>
<dbReference type="GO" id="GO:0005524">
    <property type="term" value="F:ATP binding"/>
    <property type="evidence" value="ECO:0007669"/>
    <property type="project" value="UniProtKB-KW"/>
</dbReference>
<dbReference type="PANTHER" id="PTHR24223">
    <property type="entry name" value="ATP-BINDING CASSETTE SUB-FAMILY C"/>
    <property type="match status" value="1"/>
</dbReference>
<dbReference type="Proteomes" id="UP001438707">
    <property type="component" value="Unassembled WGS sequence"/>
</dbReference>
<dbReference type="InterPro" id="IPR017871">
    <property type="entry name" value="ABC_transporter-like_CS"/>
</dbReference>
<keyword evidence="15" id="KW-1185">Reference proteome</keyword>
<dbReference type="EMBL" id="JALJOS010000001">
    <property type="protein sequence ID" value="KAK9844429.1"/>
    <property type="molecule type" value="Genomic_DNA"/>
</dbReference>
<dbReference type="CDD" id="cd18579">
    <property type="entry name" value="ABC_6TM_ABCC_D1"/>
    <property type="match status" value="1"/>
</dbReference>
<dbReference type="FunFam" id="1.20.1560.10:FF:000013">
    <property type="entry name" value="ABC transporter C family member 2"/>
    <property type="match status" value="1"/>
</dbReference>
<feature type="transmembrane region" description="Helical" evidence="11">
    <location>
        <begin position="1032"/>
        <end position="1049"/>
    </location>
</feature>
<feature type="transmembrane region" description="Helical" evidence="11">
    <location>
        <begin position="968"/>
        <end position="989"/>
    </location>
</feature>
<dbReference type="InterPro" id="IPR003593">
    <property type="entry name" value="AAA+_ATPase"/>
</dbReference>
<gene>
    <name evidence="14" type="ORF">WJX74_002339</name>
</gene>
<reference evidence="14 15" key="1">
    <citation type="journal article" date="2024" name="Nat. Commun.">
        <title>Phylogenomics reveals the evolutionary origins of lichenization in chlorophyte algae.</title>
        <authorList>
            <person name="Puginier C."/>
            <person name="Libourel C."/>
            <person name="Otte J."/>
            <person name="Skaloud P."/>
            <person name="Haon M."/>
            <person name="Grisel S."/>
            <person name="Petersen M."/>
            <person name="Berrin J.G."/>
            <person name="Delaux P.M."/>
            <person name="Dal Grande F."/>
            <person name="Keller J."/>
        </authorList>
    </citation>
    <scope>NUCLEOTIDE SEQUENCE [LARGE SCALE GENOMIC DNA]</scope>
    <source>
        <strain evidence="14 15">SAG 2145</strain>
    </source>
</reference>
<feature type="transmembrane region" description="Helical" evidence="11">
    <location>
        <begin position="930"/>
        <end position="956"/>
    </location>
</feature>
<dbReference type="InterPro" id="IPR050173">
    <property type="entry name" value="ABC_transporter_C-like"/>
</dbReference>
<dbReference type="InterPro" id="IPR011527">
    <property type="entry name" value="ABC1_TM_dom"/>
</dbReference>
<dbReference type="InterPro" id="IPR027417">
    <property type="entry name" value="P-loop_NTPase"/>
</dbReference>
<feature type="region of interest" description="Disordered" evidence="10">
    <location>
        <begin position="1729"/>
        <end position="1762"/>
    </location>
</feature>
<feature type="transmembrane region" description="Helical" evidence="11">
    <location>
        <begin position="119"/>
        <end position="138"/>
    </location>
</feature>
<feature type="transmembrane region" description="Helical" evidence="11">
    <location>
        <begin position="1009"/>
        <end position="1027"/>
    </location>
</feature>
<feature type="transmembrane region" description="Helical" evidence="11">
    <location>
        <begin position="150"/>
        <end position="168"/>
    </location>
</feature>
<dbReference type="FunFam" id="3.40.50.300:FF:000997">
    <property type="entry name" value="Multidrug resistance-associated protein 1"/>
    <property type="match status" value="1"/>
</dbReference>
<evidence type="ECO:0000256" key="11">
    <source>
        <dbReference type="SAM" id="Phobius"/>
    </source>
</evidence>
<feature type="transmembrane region" description="Helical" evidence="11">
    <location>
        <begin position="78"/>
        <end position="99"/>
    </location>
</feature>
<dbReference type="CDD" id="cd18580">
    <property type="entry name" value="ABC_6TM_ABCC_D2"/>
    <property type="match status" value="1"/>
</dbReference>
<dbReference type="FunFam" id="3.40.50.300:FF:000163">
    <property type="entry name" value="Multidrug resistance-associated protein member 4"/>
    <property type="match status" value="1"/>
</dbReference>
<feature type="compositionally biased region" description="Low complexity" evidence="10">
    <location>
        <begin position="1598"/>
        <end position="1620"/>
    </location>
</feature>
<feature type="transmembrane region" description="Helical" evidence="11">
    <location>
        <begin position="180"/>
        <end position="201"/>
    </location>
</feature>
<dbReference type="Pfam" id="PF00664">
    <property type="entry name" value="ABC_membrane"/>
    <property type="match status" value="2"/>
</dbReference>
<keyword evidence="9 11" id="KW-0472">Membrane</keyword>
<evidence type="ECO:0000259" key="12">
    <source>
        <dbReference type="PROSITE" id="PS50893"/>
    </source>
</evidence>
<keyword evidence="4 11" id="KW-0812">Transmembrane</keyword>
<feature type="domain" description="ABC transporter" evidence="12">
    <location>
        <begin position="1206"/>
        <end position="1440"/>
    </location>
</feature>
<feature type="region of interest" description="Disordered" evidence="10">
    <location>
        <begin position="1569"/>
        <end position="1646"/>
    </location>
</feature>
<feature type="transmembrane region" description="Helical" evidence="11">
    <location>
        <begin position="505"/>
        <end position="525"/>
    </location>
</feature>
<feature type="region of interest" description="Disordered" evidence="10">
    <location>
        <begin position="820"/>
        <end position="863"/>
    </location>
</feature>
<keyword evidence="7" id="KW-0067">ATP-binding</keyword>
<dbReference type="InterPro" id="IPR003439">
    <property type="entry name" value="ABC_transporter-like_ATP-bd"/>
</dbReference>
<evidence type="ECO:0000256" key="10">
    <source>
        <dbReference type="SAM" id="MobiDB-lite"/>
    </source>
</evidence>
<organism evidence="14 15">
    <name type="scientific">Apatococcus lobatus</name>
    <dbReference type="NCBI Taxonomy" id="904363"/>
    <lineage>
        <taxon>Eukaryota</taxon>
        <taxon>Viridiplantae</taxon>
        <taxon>Chlorophyta</taxon>
        <taxon>core chlorophytes</taxon>
        <taxon>Trebouxiophyceae</taxon>
        <taxon>Chlorellales</taxon>
        <taxon>Chlorellaceae</taxon>
        <taxon>Apatococcus</taxon>
    </lineage>
</organism>
<feature type="compositionally biased region" description="Basic residues" evidence="10">
    <location>
        <begin position="1744"/>
        <end position="1759"/>
    </location>
</feature>
<dbReference type="PANTHER" id="PTHR24223:SF456">
    <property type="entry name" value="MULTIDRUG RESISTANCE-ASSOCIATED PROTEIN LETHAL(2)03659"/>
    <property type="match status" value="1"/>
</dbReference>
<feature type="compositionally biased region" description="Basic and acidic residues" evidence="10">
    <location>
        <begin position="825"/>
        <end position="858"/>
    </location>
</feature>
<evidence type="ECO:0000256" key="2">
    <source>
        <dbReference type="ARBA" id="ARBA00009726"/>
    </source>
</evidence>
<keyword evidence="3" id="KW-0813">Transport</keyword>
<dbReference type="Gene3D" id="1.20.1560.10">
    <property type="entry name" value="ABC transporter type 1, transmembrane domain"/>
    <property type="match status" value="2"/>
</dbReference>
<dbReference type="InterPro" id="IPR044746">
    <property type="entry name" value="ABCC_6TM_D1"/>
</dbReference>
<evidence type="ECO:0000256" key="7">
    <source>
        <dbReference type="ARBA" id="ARBA00022840"/>
    </source>
</evidence>
<feature type="transmembrane region" description="Helical" evidence="11">
    <location>
        <begin position="886"/>
        <end position="910"/>
    </location>
</feature>
<accession>A0AAW1SEX1</accession>
<dbReference type="GO" id="GO:0140359">
    <property type="term" value="F:ABC-type transporter activity"/>
    <property type="evidence" value="ECO:0007669"/>
    <property type="project" value="InterPro"/>
</dbReference>
<dbReference type="PROSITE" id="PS50893">
    <property type="entry name" value="ABC_TRANSPORTER_2"/>
    <property type="match status" value="2"/>
</dbReference>
<keyword evidence="8 11" id="KW-1133">Transmembrane helix</keyword>
<feature type="domain" description="ABC transmembrane type-1" evidence="13">
    <location>
        <begin position="891"/>
        <end position="1170"/>
    </location>
</feature>
<dbReference type="SUPFAM" id="SSF90123">
    <property type="entry name" value="ABC transporter transmembrane region"/>
    <property type="match status" value="2"/>
</dbReference>
<comment type="subcellular location">
    <subcellularLocation>
        <location evidence="1">Membrane</location>
        <topology evidence="1">Multi-pass membrane protein</topology>
    </subcellularLocation>
</comment>
<protein>
    <submittedName>
        <fullName evidence="14">Uncharacterized protein</fullName>
    </submittedName>
</protein>
<keyword evidence="6" id="KW-0547">Nucleotide-binding</keyword>
<dbReference type="Gene3D" id="3.40.50.300">
    <property type="entry name" value="P-loop containing nucleotide triphosphate hydrolases"/>
    <property type="match status" value="2"/>
</dbReference>
<comment type="similarity">
    <text evidence="2">Belongs to the ABC transporter superfamily. ABCC family. Conjugate transporter (TC 3.A.1.208) subfamily.</text>
</comment>
<comment type="caution">
    <text evidence="14">The sequence shown here is derived from an EMBL/GenBank/DDBJ whole genome shotgun (WGS) entry which is preliminary data.</text>
</comment>
<evidence type="ECO:0000313" key="15">
    <source>
        <dbReference type="Proteomes" id="UP001438707"/>
    </source>
</evidence>
<dbReference type="SMART" id="SM00382">
    <property type="entry name" value="AAA"/>
    <property type="match status" value="2"/>
</dbReference>
<dbReference type="CDD" id="cd03244">
    <property type="entry name" value="ABCC_MRP_domain2"/>
    <property type="match status" value="1"/>
</dbReference>
<evidence type="ECO:0000256" key="4">
    <source>
        <dbReference type="ARBA" id="ARBA00022692"/>
    </source>
</evidence>
<evidence type="ECO:0000256" key="5">
    <source>
        <dbReference type="ARBA" id="ARBA00022737"/>
    </source>
</evidence>
<evidence type="ECO:0000256" key="8">
    <source>
        <dbReference type="ARBA" id="ARBA00022989"/>
    </source>
</evidence>
<dbReference type="Pfam" id="PF00005">
    <property type="entry name" value="ABC_tran"/>
    <property type="match status" value="2"/>
</dbReference>